<dbReference type="SUPFAM" id="SSF48168">
    <property type="entry name" value="R1 subunit of ribonucleotide reductase, N-terminal domain"/>
    <property type="match status" value="1"/>
</dbReference>
<dbReference type="Pfam" id="PF03477">
    <property type="entry name" value="ATP-cone"/>
    <property type="match status" value="1"/>
</dbReference>
<dbReference type="GO" id="GO:0005524">
    <property type="term" value="F:ATP binding"/>
    <property type="evidence" value="ECO:0007669"/>
    <property type="project" value="UniProtKB-UniRule"/>
</dbReference>
<feature type="region of interest" description="Disordered" evidence="11">
    <location>
        <begin position="1"/>
        <end position="25"/>
    </location>
</feature>
<sequence>MQTTDNVTTRYEGSPTGQAFGQAQGAQALAPQTTYADYKVIRRNGSVVSFEPSKIAIAVTKAFLAVNGGQGAASARVRELVEQLTQSVVRALVRSRPNGGTFHIEDIQDQVELALMRGGEHNVARAYVLYREKRTQARGHDEQVAASAPGLNVTDNGVTRPLDLVALRGIVESACANLGDAVSADPIIAETVKNLYDGVPMSQVYDSAILAARTMIEKDPAYSQVTARILLHTIRREILEEEVTQAEMGERYAEYFPQFIKRGVQAELLDDKLLQFDLKRLGAALDNNRDLQFGYLGLQTLYDRYFLHHDNVRIEMPQAFFMRVAMGLSLNEIDREARAIEFYNVLSSFDFMSSTPTLFNSGTRRSQLSSCYLTTVDDDLDGIYEALKENALLSKFAGGLGNDWTRVRALGSHIKGTNGKSQGVVPFLKVVNDTAVAVNQGGKRKGAVCAYLETWHLDIEEFLELRKNTGDDRRRTHDMNTANWIPDLFMKRVMEGGDWTLFSPSTCPDLHDKFGAEFEAAYTAYEDKVARGEIKLFKKIPAAQLWRKMLGMLFETGHPWITFKDPCNVRSPQQHVGVVHSSNLCTEITLNTSDAEIAVCNLGSVNLVAHLKEQADGTLALDHDKLKRTVSVAMRMLDNVIDINYYAVAKARNSNLKHRPVGMGIMGFQDCLHLLRTPYASQEAVQFADTSMEAVCYYAYYASTELAQERGRYSSYRGSLWDRGILPQDSVKLLAEARGGYVEVDSSESMDWTELRSRIATYGMRNSNCVAIAPTATISNIIGVSACIEPTFQNLYVKSNLSGEFTVVNDYLVRDLKARGLWDEVMVADLKYFDGTLSRIDRIPADLRAIYATAFELDPVWLVEAASRRQKWIDQAQSLNIYMGGASGKKLDEIYKLAWVRGLKTTYYLRTMAATHVEKSTVAHGALNAVSSGGGEGSGGAAGGAAGGFGVSGGAASGGIQAAAAAPAVAVEAAPEADGPVCMMRPGDPGFEECEACQ</sequence>
<dbReference type="Proteomes" id="UP000494252">
    <property type="component" value="Unassembled WGS sequence"/>
</dbReference>
<evidence type="ECO:0000259" key="12">
    <source>
        <dbReference type="PROSITE" id="PS51161"/>
    </source>
</evidence>
<dbReference type="EMBL" id="CADIKI010000002">
    <property type="protein sequence ID" value="CAB3779279.1"/>
    <property type="molecule type" value="Genomic_DNA"/>
</dbReference>
<organism evidence="13 14">
    <name type="scientific">Paraburkholderia fynbosensis</name>
    <dbReference type="NCBI Taxonomy" id="1200993"/>
    <lineage>
        <taxon>Bacteria</taxon>
        <taxon>Pseudomonadati</taxon>
        <taxon>Pseudomonadota</taxon>
        <taxon>Betaproteobacteria</taxon>
        <taxon>Burkholderiales</taxon>
        <taxon>Burkholderiaceae</taxon>
        <taxon>Paraburkholderia</taxon>
    </lineage>
</organism>
<dbReference type="InterPro" id="IPR008926">
    <property type="entry name" value="RNR_R1-su_N"/>
</dbReference>
<dbReference type="UniPathway" id="UPA00326"/>
<dbReference type="PROSITE" id="PS00089">
    <property type="entry name" value="RIBORED_LARGE"/>
    <property type="match status" value="1"/>
</dbReference>
<dbReference type="InterPro" id="IPR039718">
    <property type="entry name" value="Rrm1"/>
</dbReference>
<comment type="similarity">
    <text evidence="1 10">Belongs to the ribonucleoside diphosphate reductase large chain family.</text>
</comment>
<dbReference type="Gene3D" id="3.20.70.20">
    <property type="match status" value="1"/>
</dbReference>
<dbReference type="Pfam" id="PF02867">
    <property type="entry name" value="Ribonuc_red_lgC"/>
    <property type="match status" value="1"/>
</dbReference>
<dbReference type="GO" id="GO:0009263">
    <property type="term" value="P:deoxyribonucleotide biosynthetic process"/>
    <property type="evidence" value="ECO:0007669"/>
    <property type="project" value="UniProtKB-KW"/>
</dbReference>
<dbReference type="EC" id="1.17.4.1" evidence="10"/>
<evidence type="ECO:0000256" key="8">
    <source>
        <dbReference type="ARBA" id="ARBA00047754"/>
    </source>
</evidence>
<keyword evidence="3 9" id="KW-0547">Nucleotide-binding</keyword>
<keyword evidence="2" id="KW-0021">Allosteric enzyme</keyword>
<comment type="function">
    <text evidence="7 10">Provides the precursors necessary for DNA synthesis. Catalyzes the biosynthesis of deoxyribonucleotides from the corresponding ribonucleotides.</text>
</comment>
<evidence type="ECO:0000256" key="2">
    <source>
        <dbReference type="ARBA" id="ARBA00022533"/>
    </source>
</evidence>
<dbReference type="NCBIfam" id="NF005544">
    <property type="entry name" value="PRK07207.1"/>
    <property type="match status" value="1"/>
</dbReference>
<dbReference type="NCBIfam" id="TIGR02506">
    <property type="entry name" value="NrdE_NrdA"/>
    <property type="match status" value="1"/>
</dbReference>
<dbReference type="PROSITE" id="PS51161">
    <property type="entry name" value="ATP_CONE"/>
    <property type="match status" value="2"/>
</dbReference>
<evidence type="ECO:0000256" key="3">
    <source>
        <dbReference type="ARBA" id="ARBA00022741"/>
    </source>
</evidence>
<evidence type="ECO:0000256" key="10">
    <source>
        <dbReference type="RuleBase" id="RU003410"/>
    </source>
</evidence>
<dbReference type="GO" id="GO:0004748">
    <property type="term" value="F:ribonucleoside-diphosphate reductase activity, thioredoxin disulfide as acceptor"/>
    <property type="evidence" value="ECO:0007669"/>
    <property type="project" value="UniProtKB-EC"/>
</dbReference>
<keyword evidence="6 10" id="KW-0215">Deoxyribonucleotide synthesis</keyword>
<protein>
    <recommendedName>
        <fullName evidence="10">Ribonucleoside-diphosphate reductase</fullName>
        <ecNumber evidence="10">1.17.4.1</ecNumber>
    </recommendedName>
</protein>
<feature type="compositionally biased region" description="Polar residues" evidence="11">
    <location>
        <begin position="1"/>
        <end position="11"/>
    </location>
</feature>
<dbReference type="AlphaFoldDB" id="A0A6J5FGJ4"/>
<evidence type="ECO:0000256" key="11">
    <source>
        <dbReference type="SAM" id="MobiDB-lite"/>
    </source>
</evidence>
<dbReference type="Pfam" id="PF00317">
    <property type="entry name" value="Ribonuc_red_lgN"/>
    <property type="match status" value="1"/>
</dbReference>
<evidence type="ECO:0000256" key="5">
    <source>
        <dbReference type="ARBA" id="ARBA00023002"/>
    </source>
</evidence>
<accession>A0A6J5FGJ4</accession>
<evidence type="ECO:0000256" key="9">
    <source>
        <dbReference type="PROSITE-ProRule" id="PRU00492"/>
    </source>
</evidence>
<reference evidence="13 14" key="1">
    <citation type="submission" date="2020-04" db="EMBL/GenBank/DDBJ databases">
        <authorList>
            <person name="De Canck E."/>
        </authorList>
    </citation>
    <scope>NUCLEOTIDE SEQUENCE [LARGE SCALE GENOMIC DNA]</scope>
    <source>
        <strain evidence="13 14">LMG 27177</strain>
    </source>
</reference>
<evidence type="ECO:0000313" key="13">
    <source>
        <dbReference type="EMBL" id="CAB3779279.1"/>
    </source>
</evidence>
<dbReference type="InterPro" id="IPR005144">
    <property type="entry name" value="ATP-cone_dom"/>
</dbReference>
<evidence type="ECO:0000256" key="1">
    <source>
        <dbReference type="ARBA" id="ARBA00010406"/>
    </source>
</evidence>
<keyword evidence="14" id="KW-1185">Reference proteome</keyword>
<comment type="catalytic activity">
    <reaction evidence="8 10">
        <text>a 2'-deoxyribonucleoside 5'-diphosphate + [thioredoxin]-disulfide + H2O = a ribonucleoside 5'-diphosphate + [thioredoxin]-dithiol</text>
        <dbReference type="Rhea" id="RHEA:23252"/>
        <dbReference type="Rhea" id="RHEA-COMP:10698"/>
        <dbReference type="Rhea" id="RHEA-COMP:10700"/>
        <dbReference type="ChEBI" id="CHEBI:15377"/>
        <dbReference type="ChEBI" id="CHEBI:29950"/>
        <dbReference type="ChEBI" id="CHEBI:50058"/>
        <dbReference type="ChEBI" id="CHEBI:57930"/>
        <dbReference type="ChEBI" id="CHEBI:73316"/>
        <dbReference type="EC" id="1.17.4.1"/>
    </reaction>
</comment>
<dbReference type="PANTHER" id="PTHR11573">
    <property type="entry name" value="RIBONUCLEOSIDE-DIPHOSPHATE REDUCTASE LARGE CHAIN"/>
    <property type="match status" value="1"/>
</dbReference>
<feature type="domain" description="ATP-cone" evidence="12">
    <location>
        <begin position="38"/>
        <end position="138"/>
    </location>
</feature>
<evidence type="ECO:0000256" key="7">
    <source>
        <dbReference type="ARBA" id="ARBA00024942"/>
    </source>
</evidence>
<dbReference type="GO" id="GO:0005971">
    <property type="term" value="C:ribonucleoside-diphosphate reductase complex"/>
    <property type="evidence" value="ECO:0007669"/>
    <property type="project" value="TreeGrafter"/>
</dbReference>
<feature type="domain" description="ATP-cone" evidence="12">
    <location>
        <begin position="151"/>
        <end position="240"/>
    </location>
</feature>
<dbReference type="PRINTS" id="PR01183">
    <property type="entry name" value="RIBORDTASEM1"/>
</dbReference>
<proteinExistence type="inferred from homology"/>
<dbReference type="CDD" id="cd01679">
    <property type="entry name" value="RNR_I"/>
    <property type="match status" value="1"/>
</dbReference>
<dbReference type="SUPFAM" id="SSF51998">
    <property type="entry name" value="PFL-like glycyl radical enzymes"/>
    <property type="match status" value="1"/>
</dbReference>
<gene>
    <name evidence="13" type="ORF">LMG27177_00649</name>
</gene>
<dbReference type="RefSeq" id="WP_175158074.1">
    <property type="nucleotide sequence ID" value="NZ_CADIKI010000002.1"/>
</dbReference>
<evidence type="ECO:0000313" key="14">
    <source>
        <dbReference type="Proteomes" id="UP000494252"/>
    </source>
</evidence>
<keyword evidence="4 9" id="KW-0067">ATP-binding</keyword>
<name>A0A6J5FGJ4_9BURK</name>
<evidence type="ECO:0000256" key="6">
    <source>
        <dbReference type="ARBA" id="ARBA00023116"/>
    </source>
</evidence>
<feature type="compositionally biased region" description="Low complexity" evidence="11">
    <location>
        <begin position="16"/>
        <end position="25"/>
    </location>
</feature>
<dbReference type="FunFam" id="3.20.70.20:FF:000009">
    <property type="entry name" value="Ribonucleoside-diphosphate reductase"/>
    <property type="match status" value="1"/>
</dbReference>
<keyword evidence="5 10" id="KW-0560">Oxidoreductase</keyword>
<dbReference type="InterPro" id="IPR013509">
    <property type="entry name" value="RNR_lsu_N"/>
</dbReference>
<dbReference type="InterPro" id="IPR000788">
    <property type="entry name" value="RNR_lg_C"/>
</dbReference>
<evidence type="ECO:0000256" key="4">
    <source>
        <dbReference type="ARBA" id="ARBA00022840"/>
    </source>
</evidence>
<dbReference type="InterPro" id="IPR013346">
    <property type="entry name" value="NrdE_NrdA_C"/>
</dbReference>
<dbReference type="PANTHER" id="PTHR11573:SF6">
    <property type="entry name" value="RIBONUCLEOSIDE-DIPHOSPHATE REDUCTASE LARGE SUBUNIT"/>
    <property type="match status" value="1"/>
</dbReference>